<protein>
    <recommendedName>
        <fullName evidence="3">Death on curing protein, Doc toxin</fullName>
    </recommendedName>
</protein>
<gene>
    <name evidence="2" type="ORF">MNBD_UNCLBAC01-2020</name>
</gene>
<dbReference type="InterPro" id="IPR035093">
    <property type="entry name" value="RelE/ParE_toxin_dom_sf"/>
</dbReference>
<proteinExistence type="predicted"/>
<evidence type="ECO:0008006" key="3">
    <source>
        <dbReference type="Google" id="ProtNLM"/>
    </source>
</evidence>
<dbReference type="InterPro" id="IPR007712">
    <property type="entry name" value="RelE/ParE_toxin"/>
</dbReference>
<reference evidence="2" key="1">
    <citation type="submission" date="2018-06" db="EMBL/GenBank/DDBJ databases">
        <authorList>
            <person name="Zhirakovskaya E."/>
        </authorList>
    </citation>
    <scope>NUCLEOTIDE SEQUENCE</scope>
</reference>
<dbReference type="Gene3D" id="3.30.2310.20">
    <property type="entry name" value="RelE-like"/>
    <property type="match status" value="1"/>
</dbReference>
<dbReference type="AlphaFoldDB" id="A0A3B1DQ30"/>
<evidence type="ECO:0000313" key="2">
    <source>
        <dbReference type="EMBL" id="VAX38234.1"/>
    </source>
</evidence>
<keyword evidence="1" id="KW-1277">Toxin-antitoxin system</keyword>
<evidence type="ECO:0000256" key="1">
    <source>
        <dbReference type="ARBA" id="ARBA00022649"/>
    </source>
</evidence>
<sequence>MNIVIAKLAQQEFNDSKEFYEIEQSGLGFRFEKEIENSLLRIKQFPNTWPIELGDVRHYFVHKFPYKILYSVQDDIILILAFAHQHRKPYYWIERINQKEE</sequence>
<dbReference type="Pfam" id="PF05016">
    <property type="entry name" value="ParE_toxin"/>
    <property type="match status" value="1"/>
</dbReference>
<dbReference type="EMBL" id="UOGJ01000153">
    <property type="protein sequence ID" value="VAX38234.1"/>
    <property type="molecule type" value="Genomic_DNA"/>
</dbReference>
<name>A0A3B1DQ30_9ZZZZ</name>
<accession>A0A3B1DQ30</accession>
<organism evidence="2">
    <name type="scientific">hydrothermal vent metagenome</name>
    <dbReference type="NCBI Taxonomy" id="652676"/>
    <lineage>
        <taxon>unclassified sequences</taxon>
        <taxon>metagenomes</taxon>
        <taxon>ecological metagenomes</taxon>
    </lineage>
</organism>